<keyword evidence="1" id="KW-0732">Signal</keyword>
<dbReference type="EMBL" id="QKKF02013937">
    <property type="protein sequence ID" value="RZF42817.1"/>
    <property type="molecule type" value="Genomic_DNA"/>
</dbReference>
<name>A0A482XAU5_LAOST</name>
<dbReference type="Proteomes" id="UP000291343">
    <property type="component" value="Unassembled WGS sequence"/>
</dbReference>
<keyword evidence="3" id="KW-1185">Reference proteome</keyword>
<organism evidence="2 3">
    <name type="scientific">Laodelphax striatellus</name>
    <name type="common">Small brown planthopper</name>
    <name type="synonym">Delphax striatella</name>
    <dbReference type="NCBI Taxonomy" id="195883"/>
    <lineage>
        <taxon>Eukaryota</taxon>
        <taxon>Metazoa</taxon>
        <taxon>Ecdysozoa</taxon>
        <taxon>Arthropoda</taxon>
        <taxon>Hexapoda</taxon>
        <taxon>Insecta</taxon>
        <taxon>Pterygota</taxon>
        <taxon>Neoptera</taxon>
        <taxon>Paraneoptera</taxon>
        <taxon>Hemiptera</taxon>
        <taxon>Auchenorrhyncha</taxon>
        <taxon>Fulgoroidea</taxon>
        <taxon>Delphacidae</taxon>
        <taxon>Criomorphinae</taxon>
        <taxon>Laodelphax</taxon>
    </lineage>
</organism>
<evidence type="ECO:0000313" key="2">
    <source>
        <dbReference type="EMBL" id="RZF42817.1"/>
    </source>
</evidence>
<sequence>MASIKGLLSVLVLVASAQSAAVLPANPMGMAGAGASAGLGLANSGVSAGLGMANSGMDMAGSAMGMGSSAMAAGTSAAGSISGRMIKEAKTFNGNLQNALGAQLNGGANIVNALLKVDAEILERLGPMLKSIATLTGATTEQMLLIMRDVMTGGPLKSAELIQKTLTYMAEKKRQVGAGIVSKTSSFTEGMREKSFAPLNMLENMNNFLQEANQYTSAVTGRSPASASASAAAALTPPIP</sequence>
<evidence type="ECO:0000256" key="1">
    <source>
        <dbReference type="SAM" id="SignalP"/>
    </source>
</evidence>
<accession>A0A482XAU5</accession>
<comment type="caution">
    <text evidence="2">The sequence shown here is derived from an EMBL/GenBank/DDBJ whole genome shotgun (WGS) entry which is preliminary data.</text>
</comment>
<dbReference type="AlphaFoldDB" id="A0A482XAU5"/>
<dbReference type="OrthoDB" id="10512031at2759"/>
<reference evidence="2 3" key="1">
    <citation type="journal article" date="2017" name="Gigascience">
        <title>Genome sequence of the small brown planthopper, Laodelphax striatellus.</title>
        <authorList>
            <person name="Zhu J."/>
            <person name="Jiang F."/>
            <person name="Wang X."/>
            <person name="Yang P."/>
            <person name="Bao Y."/>
            <person name="Zhao W."/>
            <person name="Wang W."/>
            <person name="Lu H."/>
            <person name="Wang Q."/>
            <person name="Cui N."/>
            <person name="Li J."/>
            <person name="Chen X."/>
            <person name="Luo L."/>
            <person name="Yu J."/>
            <person name="Kang L."/>
            <person name="Cui F."/>
        </authorList>
    </citation>
    <scope>NUCLEOTIDE SEQUENCE [LARGE SCALE GENOMIC DNA]</scope>
    <source>
        <strain evidence="2">Lst14</strain>
    </source>
</reference>
<dbReference type="InParanoid" id="A0A482XAU5"/>
<proteinExistence type="predicted"/>
<protein>
    <submittedName>
        <fullName evidence="2">Uncharacterized protein</fullName>
    </submittedName>
</protein>
<gene>
    <name evidence="2" type="ORF">LSTR_LSTR003641</name>
</gene>
<evidence type="ECO:0000313" key="3">
    <source>
        <dbReference type="Proteomes" id="UP000291343"/>
    </source>
</evidence>
<feature type="signal peptide" evidence="1">
    <location>
        <begin position="1"/>
        <end position="19"/>
    </location>
</feature>
<feature type="chain" id="PRO_5019829206" evidence="1">
    <location>
        <begin position="20"/>
        <end position="240"/>
    </location>
</feature>